<evidence type="ECO:0000313" key="1">
    <source>
        <dbReference type="EMBL" id="CCB61018.1"/>
    </source>
</evidence>
<dbReference type="Gene3D" id="3.40.50.1000">
    <property type="entry name" value="HAD superfamily/HAD-like"/>
    <property type="match status" value="1"/>
</dbReference>
<dbReference type="SUPFAM" id="SSF56784">
    <property type="entry name" value="HAD-like"/>
    <property type="match status" value="1"/>
</dbReference>
<accession>F6I251</accession>
<dbReference type="NCBIfam" id="TIGR01509">
    <property type="entry name" value="HAD-SF-IA-v3"/>
    <property type="match status" value="1"/>
</dbReference>
<dbReference type="InterPro" id="IPR006439">
    <property type="entry name" value="HAD-SF_hydro_IA"/>
</dbReference>
<dbReference type="PaxDb" id="29760-VIT_00s0198g00140.t01"/>
<name>F6I251_VITVI</name>
<dbReference type="STRING" id="29760.F6I251"/>
<protein>
    <submittedName>
        <fullName evidence="1">Uncharacterized protein</fullName>
    </submittedName>
</protein>
<dbReference type="PANTHER" id="PTHR42896">
    <property type="entry name" value="XYLULOSE-1,5-BISPHOSPHATE (XUBP) PHOSPHATASE"/>
    <property type="match status" value="1"/>
</dbReference>
<gene>
    <name evidence="1" type="ORF">VIT_00s0198g00140</name>
</gene>
<dbReference type="PANTHER" id="PTHR42896:SF4">
    <property type="entry name" value="OS08G0485900 PROTEIN"/>
    <property type="match status" value="1"/>
</dbReference>
<dbReference type="InterPro" id="IPR023214">
    <property type="entry name" value="HAD_sf"/>
</dbReference>
<proteinExistence type="predicted"/>
<dbReference type="EMBL" id="FN596528">
    <property type="protein sequence ID" value="CCB61018.1"/>
    <property type="molecule type" value="Genomic_DNA"/>
</dbReference>
<sequence length="104" mass="11229">MILGSEFRLKDEYSGCNSSRTCSCNFLGTESFPSLGHGDDVKEKKPDPSIYQTSVKRLGVSEKDCLVVEDSVSGLQAFEAGATKDNQGKEVLDISEKGVVGFVM</sequence>
<dbReference type="Pfam" id="PF00702">
    <property type="entry name" value="Hydrolase"/>
    <property type="match status" value="1"/>
</dbReference>
<reference evidence="2" key="1">
    <citation type="journal article" date="2007" name="Nature">
        <title>The grapevine genome sequence suggests ancestral hexaploidization in major angiosperm phyla.</title>
        <authorList>
            <consortium name="The French-Italian Public Consortium for Grapevine Genome Characterization."/>
            <person name="Jaillon O."/>
            <person name="Aury J.-M."/>
            <person name="Noel B."/>
            <person name="Policriti A."/>
            <person name="Clepet C."/>
            <person name="Casagrande A."/>
            <person name="Choisne N."/>
            <person name="Aubourg S."/>
            <person name="Vitulo N."/>
            <person name="Jubin C."/>
            <person name="Vezzi A."/>
            <person name="Legeai F."/>
            <person name="Hugueney P."/>
            <person name="Dasilva C."/>
            <person name="Horner D."/>
            <person name="Mica E."/>
            <person name="Jublot D."/>
            <person name="Poulain J."/>
            <person name="Bruyere C."/>
            <person name="Billault A."/>
            <person name="Segurens B."/>
            <person name="Gouyvenoux M."/>
            <person name="Ugarte E."/>
            <person name="Cattonaro F."/>
            <person name="Anthouard V."/>
            <person name="Vico V."/>
            <person name="Del Fabbro C."/>
            <person name="Alaux M."/>
            <person name="Di Gaspero G."/>
            <person name="Dumas V."/>
            <person name="Felice N."/>
            <person name="Paillard S."/>
            <person name="Juman I."/>
            <person name="Moroldo M."/>
            <person name="Scalabrin S."/>
            <person name="Canaguier A."/>
            <person name="Le Clainche I."/>
            <person name="Malacrida G."/>
            <person name="Durand E."/>
            <person name="Pesole G."/>
            <person name="Laucou V."/>
            <person name="Chatelet P."/>
            <person name="Merdinoglu D."/>
            <person name="Delledonne M."/>
            <person name="Pezzotti M."/>
            <person name="Lecharny A."/>
            <person name="Scarpelli C."/>
            <person name="Artiguenave F."/>
            <person name="Pe M.E."/>
            <person name="Valle G."/>
            <person name="Morgante M."/>
            <person name="Caboche M."/>
            <person name="Adam-Blondon A.-F."/>
            <person name="Weissenbach J."/>
            <person name="Quetier F."/>
            <person name="Wincker P."/>
        </authorList>
    </citation>
    <scope>NUCLEOTIDE SEQUENCE [LARGE SCALE GENOMIC DNA]</scope>
    <source>
        <strain evidence="2">cv. Pinot noir / PN40024</strain>
    </source>
</reference>
<dbReference type="HOGENOM" id="CLU_2255131_0_0_1"/>
<dbReference type="Proteomes" id="UP000009183">
    <property type="component" value="Unassembled WGS sequence, unordered"/>
</dbReference>
<dbReference type="InterPro" id="IPR044999">
    <property type="entry name" value="CbbY-like"/>
</dbReference>
<dbReference type="InterPro" id="IPR036412">
    <property type="entry name" value="HAD-like_sf"/>
</dbReference>
<dbReference type="AlphaFoldDB" id="F6I251"/>
<dbReference type="InParanoid" id="F6I251"/>
<keyword evidence="2" id="KW-1185">Reference proteome</keyword>
<organism evidence="1 2">
    <name type="scientific">Vitis vinifera</name>
    <name type="common">Grape</name>
    <dbReference type="NCBI Taxonomy" id="29760"/>
    <lineage>
        <taxon>Eukaryota</taxon>
        <taxon>Viridiplantae</taxon>
        <taxon>Streptophyta</taxon>
        <taxon>Embryophyta</taxon>
        <taxon>Tracheophyta</taxon>
        <taxon>Spermatophyta</taxon>
        <taxon>Magnoliopsida</taxon>
        <taxon>eudicotyledons</taxon>
        <taxon>Gunneridae</taxon>
        <taxon>Pentapetalae</taxon>
        <taxon>rosids</taxon>
        <taxon>Vitales</taxon>
        <taxon>Vitaceae</taxon>
        <taxon>Viteae</taxon>
        <taxon>Vitis</taxon>
    </lineage>
</organism>
<dbReference type="GO" id="GO:0016787">
    <property type="term" value="F:hydrolase activity"/>
    <property type="evidence" value="ECO:0007669"/>
    <property type="project" value="InterPro"/>
</dbReference>
<evidence type="ECO:0000313" key="2">
    <source>
        <dbReference type="Proteomes" id="UP000009183"/>
    </source>
</evidence>